<dbReference type="NCBIfam" id="TIGR04131">
    <property type="entry name" value="Bac_Flav_CTERM"/>
    <property type="match status" value="1"/>
</dbReference>
<evidence type="ECO:0000313" key="4">
    <source>
        <dbReference type="Proteomes" id="UP001485459"/>
    </source>
</evidence>
<dbReference type="Gene3D" id="2.60.40.10">
    <property type="entry name" value="Immunoglobulins"/>
    <property type="match status" value="1"/>
</dbReference>
<protein>
    <submittedName>
        <fullName evidence="3">Gliding motility-associated C-terminal domain-containing protein</fullName>
    </submittedName>
</protein>
<feature type="domain" description="HYR-like" evidence="2">
    <location>
        <begin position="3787"/>
        <end position="3857"/>
    </location>
</feature>
<feature type="chain" id="PRO_5046135362" evidence="1">
    <location>
        <begin position="21"/>
        <end position="5647"/>
    </location>
</feature>
<evidence type="ECO:0000259" key="2">
    <source>
        <dbReference type="Pfam" id="PF23237"/>
    </source>
</evidence>
<feature type="signal peptide" evidence="1">
    <location>
        <begin position="1"/>
        <end position="20"/>
    </location>
</feature>
<dbReference type="Pfam" id="PF13585">
    <property type="entry name" value="CHU_C"/>
    <property type="match status" value="1"/>
</dbReference>
<name>A0ABZ2YRF7_9BACT</name>
<keyword evidence="1" id="KW-0732">Signal</keyword>
<dbReference type="InterPro" id="IPR057078">
    <property type="entry name" value="HYR-4C"/>
</dbReference>
<proteinExistence type="predicted"/>
<sequence>MRRFLRILFILLSASSMALGQSSRWDPKMTAPATVCFDSQLERYASIHAFFRDNKAEWNDPDFVTPDSVVWVITPPTGPAYTHRFSWPQPATILWSDTRARSIMLDITMVGTYQVTATLYDRVNGNNYVRSVSKNIVVTDCSMAECYGSFKPQSNFLEDFGDFTAGGPRRQVTTGTIEYDYNGNPYTSANTNNWPLEDNDYTVYYNAIRGGRPEWGDIYDHTNDGRLGGMLIANSAHEKKTFYKREVTGLCPGAKYNFSAWFINLNSLQVLNNTCASYNDDYRYAGVTFIVRNASTGLPIGSFYTGDVSMDLRRNNPGDHRLTGWQKYGGTVTLPPGVTNVTVEIRNENPGGCGNDIAVDDIAFEFCAPDIYSYIDGTEKTSDQVCPGAGLTVTSVITPANYFTNPEYQWEYRAGTTGAWTVIPATAGYTGLNTPVLTIPEGLLQAGELWYYRLMVIEAGNRAANQAQCYTPGNMVMIQVLNPPEIRVPRDSLCRGETLVLTAQDLRTPTQMGYEDFVFEGDYILPWPSGPQPKNQILIRPDVTSQYIVSGKAEFGMGDNGQPRVCTRKDTILIHVDVPPVVNLGRDTVLCAGESVTLDAGAANTAYNIRWLPSLAATQTITVTAPMIDGDSIKPIVEVKNGQCIVRDTVTIVNATIPNANIVVPAIACRDPFVSTYRLRNQGGTPVDKTLYDVIWSIVGDPHGASLTIPAGAPNERNIINLPENIPVTVKMVIKARNAPCVDSSVVSVVSYTRPTAEVTDVTLVQCSRQFTMSAVPLTDTTLTGTWVTDDWNIEIPAGQVNNPNAVVTFHGNPGETGLLRWVVSKNDGNTTCPEAETEVTLIYEEPPTVTIASVMDVCIATPAQFDLPFTTTNDPTFYRLEAIAPALPGFVPVMLGTLTTDAGNISITYPGTVPAGITYRFRLTVLKPVGTENDTCRDVKEFDVTFNSRSTTPTLTVSDASICAGATSRISITGGTLGSDAEWVWYSGNCATGTEIARGVNYIDVSPTSTTTYSVRAIDNSACGNGICVSTTVTVYAQPDKPNAGPDQEHCNVAQFTMNASAPSVTGATGSWTMVGTGTVTNINNRQTTVNVPAGQTVLMIWRVSHGACTVVSDTVQLRNLVPITNNTIAANQIICPDEQPAQLMGSAPAGGSGTYTYIWQSSTTSGTAGYTTIPGVAAQNYQPPVLTNSTWYRRVVVSGECSDTSAAVAITVSLAPPVVETTPADTTVNCLIGRDYTTYFGTPTFSHPLGLALTITHRDSLGTQTCGQTLTRIWKAVDRCDDSVVTRQTITVVDTTKPVFNWPGNRRPVDTTVNCNAFPARWRPTATDNCASNNNVTVTVDDRRDPGSTGTCVNNYRMIRVWTATDLCGNVLRDSIYITVQDTTRPTMSWSAPSPDTLNATCNTIPAAVSPTVTDNCLPAGVTVRLDYTQDTIRTGVPNACQNTYWLRRTWTATDTCDNSLTRVQIVKVVDTVAPVFNWPGNRRPVDTTVNCNAFPAQWRPTATDNCATNNNVTVTVDDRRDPGFTGTCVNNYRMIRVWTATDLCGNVRRDSIRITVQDTTRPTMTWSAPSPDTLNATCNTIPAAVNPTVTDNCLPAGVTVRLDYTQDTIRTGVPNACQNTYWLRRTWTATDTCDNSLTRVQIVKVVDTVASVFNWPGNRRPVDTTVNCNAFPAQWRPTATDNCATNNNVTVTVDDRRDPGFTGTCVNNYRMIRVWTATDLCGNVRRDSIRITVQDTTRPTMTWSAPSPDTLNASCDNIPAAVNPAVSDNCLPAGVTVRLDYTQDTIRTGVPNACQNTYWLRRTWTATDTCDNSLTRVQIVKVVDTVAPVFSWPDNRRPVDTTVNCNAFPAAFLPSATDNCASSNNVTVSVNDTRDLTFQGACVNNYRIKRVWIATDLCGNQRRDSIYITVQDTTRPTMSWSAPSPDTLNATCNTIPAAVSPTVSDNCLPAGVTVRLDYTQDTIRTGVPNACQNTYWLRRTWTATDTCDNSLTRVQIVKVVDTVAPVFNWPGNRRPVDTTVNCNAFPAQWRPTATDNCATNNNVTVTVDDRRDPGFTGTCVNNYRMIRVWTATDLCGNVRRDSIRITVQDTTRPTMTWSAPSPDTLNATCNTIPAAVNPTVTDNCLPAGVTVRLDYTQDTIRTGVPNACQNTYWLRRTWTATDTCDNSLTRVQIVKVVDTVAPVFNWPGNRRPVDTTVNCNAFPAQWRPTATDNCATNNNVTVTVDDRRDPGFTGTCVNNYRMIRVWTATDLCGNVRRDSIRITVQDTTRPTMTWSAPSPDTLNASCDNIPAAVNPAVSDNCLPAGVTVRLDYTQDTIRTGVPNACQNTYWLRRTWTATDTCDNSLTRVQIVKVVDTVAPVFSWPDNRRPVDTTVNCNAFPAAFLPSATDNCASSNNVTVSVNDTRDLTFQGACVNNYRIKRVWIATDLCGNQRRDSIYITVQDTTRPTMSWSAPSPDTLNATCNTIPAAVSPTVSDNCLPAGVTVRLDYTQDTIRTGVPNACQNTYWLRRTWTATDTCDNSLTRVQIVKVVDTVAPVFNWPGNRRPVDTTVNCNAFPAQWRPTATDNCATNNNVTVTVDDRRDPGFTGTCVNNYRMIRVWTATDLCGNVRRDSIRITVQDTTRPTMTWSAPSPDTLNATCNTIPAAVNPTVTDNCLPAGVTVRLDYTQDTIRTGVPNACQNTYWLRRTWTATDTCDNSLTRVQIVKVVDTVAPVFNWPGNRRPVDTTVNCNAFPAQWRPTATDNCATNNNVTVTVDDRRDPGFTGTCVNNYRMIRVWTATDLCGNVRRDSIRITVQDTTRPTMTWSAPSPDTLNASCDNIPAAVNPAVSDNCLPAGVTVRLDYTQDTIRTGVPNACQNTYWLRRTWTATDTCDNSLTRVQIVKVVDTIAPVFSWPDNRRPVDTTVNCNAFPAAFLPSATDNCASSNNVTVSVNDTRDLTFQGACVNNYRIKRVWIATDLCGNQRRDSIYITVQDTTRPTMSWSAPSPDTLNATCNTIPAAVSPTVSDNCLPAGVTVRLDYTQDTIRTGVPNACQNTYWLRRTWTATDTCDNSLTRVQIVKVVDTVAPVFNWPGNRRPVDTTVNCNAFPAQWRPTATDNCATNNNVTVTVDDRRDPGFTGTCVNNYRMIRVWTATDLCGNVRRDSIRITVQDTTRPTMTWSAPSPDTLNATCNTIPAAVNPTVTDNCLPAGVTVRLDYTQDTIRTGVPNACQNTYWLRRTWTATDTCDNSLTRVQIVKVVDTVAPVFNWPGNRRPVDTTVNCNAFPIPWMPTATDNCASSNNVTVTVIDARDVTYAGTCVNNYRMIRVWTATDLCGNVRRDSIRITVQDTTRPTMSWSAPSPDTLNASCDNIPAAVNPAVSDNCLPAGVTVRLDYTQDTIRTGVPNACQNTYWLRRTWTATDTCQNKLVRIQIVKVADTSRPVFNWPGNRRPVDTTVSCSAFPAQWRPTATDNCAANNVTVTVTDIRDASYVGTCVNNYRVIRLWTATDLCGNQLRDSIRITVRDTTAPTMNWNGGLADTLNASCDNIPAVVNPVVNDNCLPAGTTVRVDYTQDTVRTGVPNACQNTYWLRRTWTATDTCGNSLQRIQIVKVADTTKPVFNWPGNRRPVDTTVNCDAFPVQWRPTATDNCAANNATVTVTDVRDASYVGICINNYRIIRLWTATDLCGNQLRDSIRITVQDTTKPTMTWSAGLADTLSASCDNIPTAVSPVVNDNCLPAGATVRLNYTQDTVRTGVPNACENTYWLRRTWIATDTCGNSLTRIQIVKVADTTRPVFNWQGNMPAAAITVNCDAVPAVVMPTATDNCADSIAVRVRVDSTITRQPGACASEYVLVRTWTATDLCNNVASYTQTITVIDTTRPVFNWHGNMPAAAITVNCDAVPAVVMPGATDNCTDSLSVRVRLDSTITRQPGACASEYVLVRTWTATDLCDNVATYTQTITVIDTTRPVFDWHGNMPAPAITVSCDSVPALVMPGATDNCTDSLSVRVRVDSTITRNPGDCANTYVLTRTWTATDLCGNVATYRQVITVRDFTAPVFTMPTPADTTVNCDEIPTQPDLTAVDNCSPADKVVVLPNEYKRAIPGACVNNYLLIRTWTALDECRNAITVTQTITVVDTKAPYFTGTLPADMTVNCHEVPDAPPVTASDNCSADEDVAVSYSQVRQDIPGACSNNYLLIRTWIATDQCGNRDTLTQTITVQDITAPVFTTPAPANITVECDQVPDQPDMTANDNCAGNVTVVKGETRIDSTCANTYRLIRTWTATDICGNDTTVTQTIIVADRTKPVFTTPMPNDTTVNCDAIPMPPVVTAADNCAGAITVDFDEERTDIPGACANNYRLLRTWTADDGCGNVTKVIQVINVRDTSAPIFDMPAPADTTVNCDAIPDQIDLTASDNCSGSTNVRVVPAERRENIAGACVNNYRLIRTWTATDECNNSRVVTQVITVQDTTRPVFQLPVPGDTTVNCNAIPSQPDITATDNCSATNRVNVQKAERREDIAGACANNYRLIRTWTATDECNNSSVLTQVITVQDTTRPNFTMPVPANATVNCDAIPAQPDLSVTDNCTDSDDVMVVKNERREDIPGACVNNYRLIRTWTATDECGNSRTVEQVLTVQDTTRPTFIGSVPANLTVECSNIPVQPDIRVSDNCSQTANVTVVKNERREDIPGACVNNYRLIRTWTATDECNNSTVLTQTLTVIDTTAPVFTTILPVDATVECHSIPAQPDMAANDACSGNNGTVVKGERREDIPGACVNNYRLIRTWTATDECGNARIYTQVLTVVDNTRPVFDVTVPANVTAECSAIPAQEDVTASDNCSPAGNIRVVKYERREDIPGACVNNYRLIRTWTATDECGNATVMTQTVTVEDNTAPVFTTLPPTDLFLSCSEVPAAPDMTATDNCSGNNISIEYSYSKRMLPGICVNNYRLTRTWKATDECGNTAIATQVITVMDTTKPTFSVTVTADTTVQCGEVPGAINITATDNCTLQGGIPVKYRSYRESIQSGCSYRIIRIWTATDECGNTAEMRQVVTVTDTVKPVIAAPPADITLTCGDPIPTAQIELRATDDCSDGFPRRIRYTVDPYTPDLCNGYTIIRRWSVADNCGNQADDVIQQIHVLPCPKPELEAEVFTNCSTNPFITLSTRGNVSRPVYTLVGVTPANAVSVPMSSSNPRFNVNGATSASFVVRDGITGCVSDTVTYTINYLQMPVVNLGNDTSLCGGNGMVLDAGPANFGYQIRWSTGETTQRIRITREGTYKVTVSNGMCEASDSIVVGVIPMPLIDLKDTVICRGESVRLNATVEGNATYLWSTGATTPIITVSTQERFWVRVTKLGCITIDTVNVTVNPPPDVTLSRDTSICPGQSVMLTVNTNAGRIQWATGETSNSIVVSRAGSYQVAVYRDNCVVKEAVRVTERPDIRLELGPDRYMCPGSSILVDARHPDVNVYRWNDGDLNPVKTITQPGTYVLGVLDRFCDRYKTDSIKVSIAGPPQLNLGNDTIICKGRRFQLKANATNASRYLWSNGATTSFIEVSEPGTYSVTAFNDCGSSTDEITIDVKECDSKPEVPNAFSPNGDGKNDLFRPVLRGPMYDYELRIYNRWGELVFMSKDQYKGWDGRYKGMPVDVGTFVWWLTYKKVSSGPAFIIKGDVTVIR</sequence>
<evidence type="ECO:0000313" key="3">
    <source>
        <dbReference type="EMBL" id="WZN41419.1"/>
    </source>
</evidence>
<dbReference type="EMBL" id="CP149822">
    <property type="protein sequence ID" value="WZN41419.1"/>
    <property type="molecule type" value="Genomic_DNA"/>
</dbReference>
<dbReference type="InterPro" id="IPR013783">
    <property type="entry name" value="Ig-like_fold"/>
</dbReference>
<dbReference type="RefSeq" id="WP_341836268.1">
    <property type="nucleotide sequence ID" value="NZ_CP149822.1"/>
</dbReference>
<accession>A0ABZ2YRF7</accession>
<keyword evidence="4" id="KW-1185">Reference proteome</keyword>
<evidence type="ECO:0000256" key="1">
    <source>
        <dbReference type="SAM" id="SignalP"/>
    </source>
</evidence>
<dbReference type="Pfam" id="PF23237">
    <property type="entry name" value="HYR_4C"/>
    <property type="match status" value="1"/>
</dbReference>
<organism evidence="3 4">
    <name type="scientific">Chitinophaga pollutisoli</name>
    <dbReference type="NCBI Taxonomy" id="3133966"/>
    <lineage>
        <taxon>Bacteria</taxon>
        <taxon>Pseudomonadati</taxon>
        <taxon>Bacteroidota</taxon>
        <taxon>Chitinophagia</taxon>
        <taxon>Chitinophagales</taxon>
        <taxon>Chitinophagaceae</taxon>
        <taxon>Chitinophaga</taxon>
    </lineage>
</organism>
<gene>
    <name evidence="3" type="ORF">WJU16_00005</name>
</gene>
<dbReference type="Proteomes" id="UP001485459">
    <property type="component" value="Chromosome"/>
</dbReference>
<dbReference type="InterPro" id="IPR026341">
    <property type="entry name" value="T9SS_type_B"/>
</dbReference>
<reference evidence="4" key="1">
    <citation type="submission" date="2024-03" db="EMBL/GenBank/DDBJ databases">
        <title>Chitinophaga horti sp. nov., isolated from garden soil.</title>
        <authorList>
            <person name="Lee D.S."/>
            <person name="Han D.M."/>
            <person name="Baek J.H."/>
            <person name="Choi D.G."/>
            <person name="Jeon J.H."/>
            <person name="Jeon C.O."/>
        </authorList>
    </citation>
    <scope>NUCLEOTIDE SEQUENCE [LARGE SCALE GENOMIC DNA]</scope>
    <source>
        <strain evidence="4">GPA1</strain>
    </source>
</reference>